<evidence type="ECO:0000313" key="4">
    <source>
        <dbReference type="EMBL" id="KYO31944.1"/>
    </source>
</evidence>
<keyword evidence="5" id="KW-1185">Reference proteome</keyword>
<dbReference type="InterPro" id="IPR043128">
    <property type="entry name" value="Rev_trsase/Diguanyl_cyclase"/>
</dbReference>
<gene>
    <name evidence="4" type="ORF">Y1Q_0012173</name>
</gene>
<accession>A0A151N538</accession>
<name>A0A151N538_ALLMI</name>
<comment type="similarity">
    <text evidence="1">Belongs to the beta type-B retroviral polymerase family. HERV class-II K(HML-2) pol subfamily.</text>
</comment>
<sequence>MSTEGCYERNFTLQMALENAQRTRKQCRVLRLDISNAFGSVTHHHILSTLCRLGLPDGIIDLVWELYDGCSMTIWDTDGETAQIPIRSGVRQGCPLSPIIFNLAMEPLLQVVASSPRRLDLYGQKLSVLVYTDDLILHANDAAELQQELDVMSEEAR</sequence>
<dbReference type="Pfam" id="PF00078">
    <property type="entry name" value="RVT_1"/>
    <property type="match status" value="1"/>
</dbReference>
<evidence type="ECO:0000256" key="2">
    <source>
        <dbReference type="ARBA" id="ARBA00012180"/>
    </source>
</evidence>
<evidence type="ECO:0000256" key="1">
    <source>
        <dbReference type="ARBA" id="ARBA00010879"/>
    </source>
</evidence>
<dbReference type="PANTHER" id="PTHR47027:SF20">
    <property type="entry name" value="REVERSE TRANSCRIPTASE-LIKE PROTEIN WITH RNA-DIRECTED DNA POLYMERASE DOMAIN"/>
    <property type="match status" value="1"/>
</dbReference>
<dbReference type="SUPFAM" id="SSF56672">
    <property type="entry name" value="DNA/RNA polymerases"/>
    <property type="match status" value="1"/>
</dbReference>
<dbReference type="GO" id="GO:0004523">
    <property type="term" value="F:RNA-DNA hybrid ribonuclease activity"/>
    <property type="evidence" value="ECO:0007669"/>
    <property type="project" value="UniProtKB-EC"/>
</dbReference>
<dbReference type="Proteomes" id="UP000050525">
    <property type="component" value="Unassembled WGS sequence"/>
</dbReference>
<evidence type="ECO:0000313" key="5">
    <source>
        <dbReference type="Proteomes" id="UP000050525"/>
    </source>
</evidence>
<dbReference type="EMBL" id="AKHW03004011">
    <property type="protein sequence ID" value="KYO31944.1"/>
    <property type="molecule type" value="Genomic_DNA"/>
</dbReference>
<dbReference type="InterPro" id="IPR043502">
    <property type="entry name" value="DNA/RNA_pol_sf"/>
</dbReference>
<dbReference type="PROSITE" id="PS50878">
    <property type="entry name" value="RT_POL"/>
    <property type="match status" value="1"/>
</dbReference>
<dbReference type="PANTHER" id="PTHR47027">
    <property type="entry name" value="REVERSE TRANSCRIPTASE DOMAIN-CONTAINING PROTEIN"/>
    <property type="match status" value="1"/>
</dbReference>
<reference evidence="4 5" key="1">
    <citation type="journal article" date="2012" name="Genome Biol.">
        <title>Sequencing three crocodilian genomes to illuminate the evolution of archosaurs and amniotes.</title>
        <authorList>
            <person name="St John J.A."/>
            <person name="Braun E.L."/>
            <person name="Isberg S.R."/>
            <person name="Miles L.G."/>
            <person name="Chong A.Y."/>
            <person name="Gongora J."/>
            <person name="Dalzell P."/>
            <person name="Moran C."/>
            <person name="Bed'hom B."/>
            <person name="Abzhanov A."/>
            <person name="Burgess S.C."/>
            <person name="Cooksey A.M."/>
            <person name="Castoe T.A."/>
            <person name="Crawford N.G."/>
            <person name="Densmore L.D."/>
            <person name="Drew J.C."/>
            <person name="Edwards S.V."/>
            <person name="Faircloth B.C."/>
            <person name="Fujita M.K."/>
            <person name="Greenwold M.J."/>
            <person name="Hoffmann F.G."/>
            <person name="Howard J.M."/>
            <person name="Iguchi T."/>
            <person name="Janes D.E."/>
            <person name="Khan S.Y."/>
            <person name="Kohno S."/>
            <person name="de Koning A.J."/>
            <person name="Lance S.L."/>
            <person name="McCarthy F.M."/>
            <person name="McCormack J.E."/>
            <person name="Merchant M.E."/>
            <person name="Peterson D.G."/>
            <person name="Pollock D.D."/>
            <person name="Pourmand N."/>
            <person name="Raney B.J."/>
            <person name="Roessler K.A."/>
            <person name="Sanford J.R."/>
            <person name="Sawyer R.H."/>
            <person name="Schmidt C.J."/>
            <person name="Triplett E.W."/>
            <person name="Tuberville T.D."/>
            <person name="Venegas-Anaya M."/>
            <person name="Howard J.T."/>
            <person name="Jarvis E.D."/>
            <person name="Guillette L.J.Jr."/>
            <person name="Glenn T.C."/>
            <person name="Green R.E."/>
            <person name="Ray D.A."/>
        </authorList>
    </citation>
    <scope>NUCLEOTIDE SEQUENCE [LARGE SCALE GENOMIC DNA]</scope>
    <source>
        <strain evidence="4">KSC_2009_1</strain>
    </source>
</reference>
<protein>
    <recommendedName>
        <fullName evidence="2">ribonuclease H</fullName>
        <ecNumber evidence="2">3.1.26.4</ecNumber>
    </recommendedName>
</protein>
<comment type="caution">
    <text evidence="4">The sequence shown here is derived from an EMBL/GenBank/DDBJ whole genome shotgun (WGS) entry which is preliminary data.</text>
</comment>
<dbReference type="EC" id="3.1.26.4" evidence="2"/>
<evidence type="ECO:0000259" key="3">
    <source>
        <dbReference type="PROSITE" id="PS50878"/>
    </source>
</evidence>
<proteinExistence type="inferred from homology"/>
<feature type="domain" description="Reverse transcriptase" evidence="3">
    <location>
        <begin position="1"/>
        <end position="157"/>
    </location>
</feature>
<dbReference type="InterPro" id="IPR000477">
    <property type="entry name" value="RT_dom"/>
</dbReference>
<organism evidence="4 5">
    <name type="scientific">Alligator mississippiensis</name>
    <name type="common">American alligator</name>
    <dbReference type="NCBI Taxonomy" id="8496"/>
    <lineage>
        <taxon>Eukaryota</taxon>
        <taxon>Metazoa</taxon>
        <taxon>Chordata</taxon>
        <taxon>Craniata</taxon>
        <taxon>Vertebrata</taxon>
        <taxon>Euteleostomi</taxon>
        <taxon>Archelosauria</taxon>
        <taxon>Archosauria</taxon>
        <taxon>Crocodylia</taxon>
        <taxon>Alligatoridae</taxon>
        <taxon>Alligatorinae</taxon>
        <taxon>Alligator</taxon>
    </lineage>
</organism>
<dbReference type="Gene3D" id="3.30.70.270">
    <property type="match status" value="1"/>
</dbReference>
<dbReference type="AlphaFoldDB" id="A0A151N538"/>